<feature type="compositionally biased region" description="Basic and acidic residues" evidence="1">
    <location>
        <begin position="44"/>
        <end position="59"/>
    </location>
</feature>
<accession>A0A5J9SXI6</accession>
<protein>
    <submittedName>
        <fullName evidence="2">Uncharacterized protein</fullName>
    </submittedName>
</protein>
<name>A0A5J9SXI6_9POAL</name>
<dbReference type="Proteomes" id="UP000324897">
    <property type="component" value="Unassembled WGS sequence"/>
</dbReference>
<evidence type="ECO:0000313" key="2">
    <source>
        <dbReference type="EMBL" id="TVU03664.1"/>
    </source>
</evidence>
<dbReference type="AlphaFoldDB" id="A0A5J9SXI6"/>
<organism evidence="2 3">
    <name type="scientific">Eragrostis curvula</name>
    <name type="common">weeping love grass</name>
    <dbReference type="NCBI Taxonomy" id="38414"/>
    <lineage>
        <taxon>Eukaryota</taxon>
        <taxon>Viridiplantae</taxon>
        <taxon>Streptophyta</taxon>
        <taxon>Embryophyta</taxon>
        <taxon>Tracheophyta</taxon>
        <taxon>Spermatophyta</taxon>
        <taxon>Magnoliopsida</taxon>
        <taxon>Liliopsida</taxon>
        <taxon>Poales</taxon>
        <taxon>Poaceae</taxon>
        <taxon>PACMAD clade</taxon>
        <taxon>Chloridoideae</taxon>
        <taxon>Eragrostideae</taxon>
        <taxon>Eragrostidinae</taxon>
        <taxon>Eragrostis</taxon>
    </lineage>
</organism>
<reference evidence="2 3" key="1">
    <citation type="journal article" date="2019" name="Sci. Rep.">
        <title>A high-quality genome of Eragrostis curvula grass provides insights into Poaceae evolution and supports new strategies to enhance forage quality.</title>
        <authorList>
            <person name="Carballo J."/>
            <person name="Santos B.A.C.M."/>
            <person name="Zappacosta D."/>
            <person name="Garbus I."/>
            <person name="Selva J.P."/>
            <person name="Gallo C.A."/>
            <person name="Diaz A."/>
            <person name="Albertini E."/>
            <person name="Caccamo M."/>
            <person name="Echenique V."/>
        </authorList>
    </citation>
    <scope>NUCLEOTIDE SEQUENCE [LARGE SCALE GENOMIC DNA]</scope>
    <source>
        <strain evidence="3">cv. Victoria</strain>
        <tissue evidence="2">Leaf</tissue>
    </source>
</reference>
<dbReference type="Gramene" id="TVU03664">
    <property type="protein sequence ID" value="TVU03664"/>
    <property type="gene ID" value="EJB05_50852"/>
</dbReference>
<comment type="caution">
    <text evidence="2">The sequence shown here is derived from an EMBL/GenBank/DDBJ whole genome shotgun (WGS) entry which is preliminary data.</text>
</comment>
<keyword evidence="3" id="KW-1185">Reference proteome</keyword>
<dbReference type="EMBL" id="RWGY01000163">
    <property type="protein sequence ID" value="TVU03664.1"/>
    <property type="molecule type" value="Genomic_DNA"/>
</dbReference>
<feature type="region of interest" description="Disordered" evidence="1">
    <location>
        <begin position="39"/>
        <end position="59"/>
    </location>
</feature>
<feature type="non-terminal residue" evidence="2">
    <location>
        <position position="1"/>
    </location>
</feature>
<evidence type="ECO:0000256" key="1">
    <source>
        <dbReference type="SAM" id="MobiDB-lite"/>
    </source>
</evidence>
<evidence type="ECO:0000313" key="3">
    <source>
        <dbReference type="Proteomes" id="UP000324897"/>
    </source>
</evidence>
<gene>
    <name evidence="2" type="ORF">EJB05_50852</name>
</gene>
<sequence>MLRPRSPTCLTLPFRAVSVSRRESVHHQRRAGAVRVDVQHGQVGRHEDEGHSAADVGNHDDMAVAPDAACEGGEEVERGLERALEDGEGVVEWVGRQEEAERAEGDVKHIAILVGIEADGYW</sequence>
<proteinExistence type="predicted"/>